<dbReference type="AlphaFoldDB" id="A0A8J5X2Y2"/>
<dbReference type="InterPro" id="IPR002857">
    <property type="entry name" value="Znf_CXXC"/>
</dbReference>
<keyword evidence="2" id="KW-0863">Zinc-finger</keyword>
<feature type="region of interest" description="Disordered" evidence="4">
    <location>
        <begin position="254"/>
        <end position="279"/>
    </location>
</feature>
<evidence type="ECO:0000256" key="3">
    <source>
        <dbReference type="ARBA" id="ARBA00022833"/>
    </source>
</evidence>
<dbReference type="PROSITE" id="PS51058">
    <property type="entry name" value="ZF_CXXC"/>
    <property type="match status" value="1"/>
</dbReference>
<feature type="compositionally biased region" description="Basic and acidic residues" evidence="4">
    <location>
        <begin position="12"/>
        <end position="32"/>
    </location>
</feature>
<dbReference type="Proteomes" id="UP000751190">
    <property type="component" value="Unassembled WGS sequence"/>
</dbReference>
<evidence type="ECO:0000256" key="1">
    <source>
        <dbReference type="ARBA" id="ARBA00022723"/>
    </source>
</evidence>
<keyword evidence="7" id="KW-1185">Reference proteome</keyword>
<gene>
    <name evidence="6" type="ORF">KFE25_007235</name>
</gene>
<name>A0A8J5X2Y2_DIALT</name>
<reference evidence="6" key="1">
    <citation type="submission" date="2021-05" db="EMBL/GenBank/DDBJ databases">
        <title>The genome of the haptophyte Pavlova lutheri (Diacronema luteri, Pavlovales) - a model for lipid biosynthesis in eukaryotic algae.</title>
        <authorList>
            <person name="Hulatt C.J."/>
            <person name="Posewitz M.C."/>
        </authorList>
    </citation>
    <scope>NUCLEOTIDE SEQUENCE</scope>
    <source>
        <strain evidence="6">NIVA-4/92</strain>
    </source>
</reference>
<evidence type="ECO:0000256" key="4">
    <source>
        <dbReference type="SAM" id="MobiDB-lite"/>
    </source>
</evidence>
<dbReference type="Pfam" id="PF02008">
    <property type="entry name" value="zf-CXXC"/>
    <property type="match status" value="1"/>
</dbReference>
<keyword evidence="3" id="KW-0862">Zinc</keyword>
<protein>
    <recommendedName>
        <fullName evidence="5">CXXC-type domain-containing protein</fullName>
    </recommendedName>
</protein>
<evidence type="ECO:0000313" key="7">
    <source>
        <dbReference type="Proteomes" id="UP000751190"/>
    </source>
</evidence>
<accession>A0A8J5X2Y2</accession>
<dbReference type="EMBL" id="JAGTXO010000058">
    <property type="protein sequence ID" value="KAG8458028.1"/>
    <property type="molecule type" value="Genomic_DNA"/>
</dbReference>
<feature type="region of interest" description="Disordered" evidence="4">
    <location>
        <begin position="64"/>
        <end position="91"/>
    </location>
</feature>
<comment type="caution">
    <text evidence="6">The sequence shown here is derived from an EMBL/GenBank/DDBJ whole genome shotgun (WGS) entry which is preliminary data.</text>
</comment>
<feature type="compositionally biased region" description="Low complexity" evidence="4">
    <location>
        <begin position="255"/>
        <end position="268"/>
    </location>
</feature>
<dbReference type="GO" id="GO:0003677">
    <property type="term" value="F:DNA binding"/>
    <property type="evidence" value="ECO:0007669"/>
    <property type="project" value="InterPro"/>
</dbReference>
<proteinExistence type="predicted"/>
<keyword evidence="1" id="KW-0479">Metal-binding</keyword>
<organism evidence="6 7">
    <name type="scientific">Diacronema lutheri</name>
    <name type="common">Unicellular marine alga</name>
    <name type="synonym">Monochrysis lutheri</name>
    <dbReference type="NCBI Taxonomy" id="2081491"/>
    <lineage>
        <taxon>Eukaryota</taxon>
        <taxon>Haptista</taxon>
        <taxon>Haptophyta</taxon>
        <taxon>Pavlovophyceae</taxon>
        <taxon>Pavlovales</taxon>
        <taxon>Pavlovaceae</taxon>
        <taxon>Diacronema</taxon>
    </lineage>
</organism>
<evidence type="ECO:0000313" key="6">
    <source>
        <dbReference type="EMBL" id="KAG8458028.1"/>
    </source>
</evidence>
<feature type="domain" description="CXXC-type" evidence="5">
    <location>
        <begin position="292"/>
        <end position="340"/>
    </location>
</feature>
<feature type="region of interest" description="Disordered" evidence="4">
    <location>
        <begin position="1"/>
        <end position="44"/>
    </location>
</feature>
<evidence type="ECO:0000259" key="5">
    <source>
        <dbReference type="PROSITE" id="PS51058"/>
    </source>
</evidence>
<dbReference type="GO" id="GO:0008270">
    <property type="term" value="F:zinc ion binding"/>
    <property type="evidence" value="ECO:0007669"/>
    <property type="project" value="UniProtKB-KW"/>
</dbReference>
<evidence type="ECO:0000256" key="2">
    <source>
        <dbReference type="ARBA" id="ARBA00022771"/>
    </source>
</evidence>
<sequence>MTPQSGSDAESEGERSEQRESVRRRRLLDEGARATSLPASPAVGAQACSWAGAGAPSALPGMAGSPQSLRAGGRLFKLPPGGVSARRPVPLSSSAPPRFDLAAADFHGAQHAKHEALLRAASLAAARVHSSGGDLTPSSPGMGAAKMDWHTHGNEHLGRYIARCVYDGAALAGVARARVIGFLPAAESDFEDALGRPQPLWLARFCAGSLLDGEEEELELHELLACIDDGGAGARARADAVHAREGAADGEAYGSDDLAAAGGGADSADGGDWEYDDGGGRAYGQGSGGAGVGGRRGKRRCGQCATCRADDCNACKFCKDKAKNGGANTLRRPCSARRPCRAPRHDQPNEPFPPLVFQIHSHAHAAAMAMAELPPCDTSTAA</sequence>